<evidence type="ECO:0000313" key="3">
    <source>
        <dbReference type="Proteomes" id="UP000004535"/>
    </source>
</evidence>
<protein>
    <submittedName>
        <fullName evidence="2">Uncharacterized protein</fullName>
    </submittedName>
</protein>
<accession>B9BSS4</accession>
<dbReference type="Proteomes" id="UP000004535">
    <property type="component" value="Unassembled WGS sequence"/>
</dbReference>
<feature type="compositionally biased region" description="Basic and acidic residues" evidence="1">
    <location>
        <begin position="15"/>
        <end position="24"/>
    </location>
</feature>
<comment type="caution">
    <text evidence="2">The sequence shown here is derived from an EMBL/GenBank/DDBJ whole genome shotgun (WGS) entry which is preliminary data.</text>
</comment>
<dbReference type="AlphaFoldDB" id="B9BSS4"/>
<name>B9BSS4_9BURK</name>
<dbReference type="EMBL" id="ACFC01000007">
    <property type="protein sequence ID" value="EEE06144.1"/>
    <property type="molecule type" value="Genomic_DNA"/>
</dbReference>
<reference evidence="2 3" key="1">
    <citation type="journal article" date="2012" name="J. Bacteriol.">
        <title>Draft Genome Sequence Determination for Cystic Fibrosis and Chronic Granulomatous Disease Burkholderia multivorans Isolates.</title>
        <authorList>
            <person name="Varga J.J."/>
            <person name="Losada L."/>
            <person name="Zelazny A.M."/>
            <person name="Brinkac L."/>
            <person name="Harkins D."/>
            <person name="Radune D."/>
            <person name="Hostetler J."/>
            <person name="Sampaio E.P."/>
            <person name="Ronning C.M."/>
            <person name="Nierman W.C."/>
            <person name="Greenberg D.E."/>
            <person name="Holland S.M."/>
            <person name="Goldberg J.B."/>
        </authorList>
    </citation>
    <scope>NUCLEOTIDE SEQUENCE [LARGE SCALE GENOMIC DNA]</scope>
    <source>
        <strain evidence="2 3">CGD2</strain>
    </source>
</reference>
<sequence length="59" mass="6598">MRERASRSYAGSDAATHDDAHDESMSASRQPPLANMTAPRTARFRRTDAAAPFIFFRRA</sequence>
<evidence type="ECO:0000313" key="2">
    <source>
        <dbReference type="EMBL" id="EEE06144.1"/>
    </source>
</evidence>
<organism evidence="2 3">
    <name type="scientific">Burkholderia multivorans CGD2</name>
    <dbReference type="NCBI Taxonomy" id="513052"/>
    <lineage>
        <taxon>Bacteria</taxon>
        <taxon>Pseudomonadati</taxon>
        <taxon>Pseudomonadota</taxon>
        <taxon>Betaproteobacteria</taxon>
        <taxon>Burkholderiales</taxon>
        <taxon>Burkholderiaceae</taxon>
        <taxon>Burkholderia</taxon>
        <taxon>Burkholderia cepacia complex</taxon>
    </lineage>
</organism>
<evidence type="ECO:0000256" key="1">
    <source>
        <dbReference type="SAM" id="MobiDB-lite"/>
    </source>
</evidence>
<proteinExistence type="predicted"/>
<gene>
    <name evidence="2" type="ORF">BURMUCGD2_2846</name>
</gene>
<feature type="region of interest" description="Disordered" evidence="1">
    <location>
        <begin position="1"/>
        <end position="43"/>
    </location>
</feature>